<feature type="region of interest" description="Disordered" evidence="1">
    <location>
        <begin position="1"/>
        <end position="64"/>
    </location>
</feature>
<dbReference type="EMBL" id="CP022521">
    <property type="protein sequence ID" value="ASO21404.1"/>
    <property type="molecule type" value="Genomic_DNA"/>
</dbReference>
<evidence type="ECO:0000313" key="2">
    <source>
        <dbReference type="EMBL" id="ASO21404.1"/>
    </source>
</evidence>
<dbReference type="AlphaFoldDB" id="A0A221W6N6"/>
<keyword evidence="3" id="KW-1185">Reference proteome</keyword>
<evidence type="ECO:0000256" key="1">
    <source>
        <dbReference type="SAM" id="MobiDB-lite"/>
    </source>
</evidence>
<accession>A0A221W6N6</accession>
<gene>
    <name evidence="2" type="ORF">AHOG_18895</name>
</gene>
<organism evidence="2 3">
    <name type="scientific">Actinoalloteichus hoggarensis</name>
    <dbReference type="NCBI Taxonomy" id="1470176"/>
    <lineage>
        <taxon>Bacteria</taxon>
        <taxon>Bacillati</taxon>
        <taxon>Actinomycetota</taxon>
        <taxon>Actinomycetes</taxon>
        <taxon>Pseudonocardiales</taxon>
        <taxon>Pseudonocardiaceae</taxon>
        <taxon>Actinoalloteichus</taxon>
    </lineage>
</organism>
<proteinExistence type="predicted"/>
<dbReference type="Proteomes" id="UP000204221">
    <property type="component" value="Chromosome"/>
</dbReference>
<sequence length="136" mass="14210">MRCTTLDVPVHHARPDDDGRITLGLAASRHDSPRSGAARSSSTPAVPPRPAAPARPDGRDGLAERTEWCDVITFDARGYGTSTPIRDADVAPPVGAVLDSEGACRDNQAAVERYGPSCVEQDAEPAANADAESPHA</sequence>
<feature type="compositionally biased region" description="Basic and acidic residues" evidence="1">
    <location>
        <begin position="9"/>
        <end position="20"/>
    </location>
</feature>
<reference evidence="2 3" key="1">
    <citation type="submission" date="2017-07" db="EMBL/GenBank/DDBJ databases">
        <title>Complete genome sequence of Actinoalloteichus hoggarensis DSM 45943, type strain of Actinoalloteichus hoggarensis.</title>
        <authorList>
            <person name="Ruckert C."/>
            <person name="Nouioui I."/>
            <person name="Willmese J."/>
            <person name="van Wezel G."/>
            <person name="Klenk H.-P."/>
            <person name="Kalinowski J."/>
            <person name="Zotchev S.B."/>
        </authorList>
    </citation>
    <scope>NUCLEOTIDE SEQUENCE [LARGE SCALE GENOMIC DNA]</scope>
    <source>
        <strain evidence="2 3">DSM 45943</strain>
    </source>
</reference>
<dbReference type="KEGG" id="ahg:AHOG_18895"/>
<protein>
    <recommendedName>
        <fullName evidence="4">Alpha/beta hydrolase family protein</fullName>
    </recommendedName>
</protein>
<name>A0A221W6N6_9PSEU</name>
<evidence type="ECO:0000313" key="3">
    <source>
        <dbReference type="Proteomes" id="UP000204221"/>
    </source>
</evidence>
<evidence type="ECO:0008006" key="4">
    <source>
        <dbReference type="Google" id="ProtNLM"/>
    </source>
</evidence>